<dbReference type="Proteomes" id="UP000030595">
    <property type="component" value="Unassembled WGS sequence"/>
</dbReference>
<dbReference type="Pfam" id="PF02517">
    <property type="entry name" value="Rce1-like"/>
    <property type="match status" value="1"/>
</dbReference>
<keyword evidence="1" id="KW-0472">Membrane</keyword>
<dbReference type="OrthoDB" id="1903300at2"/>
<keyword evidence="3" id="KW-0378">Hydrolase</keyword>
<reference evidence="3 4" key="1">
    <citation type="submission" date="2014-02" db="EMBL/GenBank/DDBJ databases">
        <title>Draft genome sequence of Lysinibacillus massiliensis CCUG 49529.</title>
        <authorList>
            <person name="Zhang F."/>
            <person name="Wang G."/>
            <person name="Zhang L."/>
        </authorList>
    </citation>
    <scope>NUCLEOTIDE SEQUENCE [LARGE SCALE GENOMIC DNA]</scope>
    <source>
        <strain evidence="3 4">CCUG 49529</strain>
    </source>
</reference>
<proteinExistence type="predicted"/>
<dbReference type="AlphaFoldDB" id="A0A0A3JAP9"/>
<dbReference type="GO" id="GO:0006508">
    <property type="term" value="P:proteolysis"/>
    <property type="evidence" value="ECO:0007669"/>
    <property type="project" value="UniProtKB-KW"/>
</dbReference>
<dbReference type="GO" id="GO:0004175">
    <property type="term" value="F:endopeptidase activity"/>
    <property type="evidence" value="ECO:0007669"/>
    <property type="project" value="UniProtKB-ARBA"/>
</dbReference>
<name>A0A0A3JAP9_9BACL</name>
<evidence type="ECO:0000313" key="3">
    <source>
        <dbReference type="EMBL" id="KGR92248.1"/>
    </source>
</evidence>
<keyword evidence="4" id="KW-1185">Reference proteome</keyword>
<keyword evidence="1" id="KW-0812">Transmembrane</keyword>
<dbReference type="EMBL" id="JPVQ01000002">
    <property type="protein sequence ID" value="KGR92248.1"/>
    <property type="molecule type" value="Genomic_DNA"/>
</dbReference>
<keyword evidence="3" id="KW-0645">Protease</keyword>
<gene>
    <name evidence="3" type="ORF">CD30_02685</name>
</gene>
<comment type="caution">
    <text evidence="3">The sequence shown here is derived from an EMBL/GenBank/DDBJ whole genome shotgun (WGS) entry which is preliminary data.</text>
</comment>
<feature type="transmembrane region" description="Helical" evidence="1">
    <location>
        <begin position="106"/>
        <end position="123"/>
    </location>
</feature>
<sequence>MKLGNQFIRLLLPLIFVYAFIYYAYEESDIFWYIYAFTMLTACAISLISNQIKDELPVWRTLLFGIGYGTVLYGIIRFLYWILNMVNDDFTKTTTKFISSFGPNNIWHYFLLLFILVICEEMFWRGYIQQKLKTFVSPIIAISISSALFCIFFAISGYFSISIVAFIMSIFLGALYEWKKSMPLVIVAHEVFIVLLFLIIPFF</sequence>
<feature type="transmembrane region" description="Helical" evidence="1">
    <location>
        <begin position="7"/>
        <end position="24"/>
    </location>
</feature>
<dbReference type="eggNOG" id="COG1266">
    <property type="taxonomic scope" value="Bacteria"/>
</dbReference>
<feature type="transmembrane region" description="Helical" evidence="1">
    <location>
        <begin position="61"/>
        <end position="83"/>
    </location>
</feature>
<protein>
    <submittedName>
        <fullName evidence="3">CAAX protease</fullName>
    </submittedName>
</protein>
<organism evidence="3 4">
    <name type="scientific">Ureibacillus massiliensis 4400831 = CIP 108448 = CCUG 49529</name>
    <dbReference type="NCBI Taxonomy" id="1211035"/>
    <lineage>
        <taxon>Bacteria</taxon>
        <taxon>Bacillati</taxon>
        <taxon>Bacillota</taxon>
        <taxon>Bacilli</taxon>
        <taxon>Bacillales</taxon>
        <taxon>Caryophanaceae</taxon>
        <taxon>Ureibacillus</taxon>
    </lineage>
</organism>
<evidence type="ECO:0000256" key="1">
    <source>
        <dbReference type="SAM" id="Phobius"/>
    </source>
</evidence>
<dbReference type="InterPro" id="IPR003675">
    <property type="entry name" value="Rce1/LyrA-like_dom"/>
</dbReference>
<keyword evidence="1" id="KW-1133">Transmembrane helix</keyword>
<evidence type="ECO:0000259" key="2">
    <source>
        <dbReference type="Pfam" id="PF02517"/>
    </source>
</evidence>
<accession>A0A0A3JAP9</accession>
<dbReference type="RefSeq" id="WP_036172124.1">
    <property type="nucleotide sequence ID" value="NZ_AVCZ01000002.1"/>
</dbReference>
<feature type="transmembrane region" description="Helical" evidence="1">
    <location>
        <begin position="161"/>
        <end position="178"/>
    </location>
</feature>
<feature type="transmembrane region" description="Helical" evidence="1">
    <location>
        <begin position="185"/>
        <end position="202"/>
    </location>
</feature>
<feature type="transmembrane region" description="Helical" evidence="1">
    <location>
        <begin position="30"/>
        <end position="49"/>
    </location>
</feature>
<feature type="domain" description="CAAX prenyl protease 2/Lysostaphin resistance protein A-like" evidence="2">
    <location>
        <begin position="104"/>
        <end position="190"/>
    </location>
</feature>
<evidence type="ECO:0000313" key="4">
    <source>
        <dbReference type="Proteomes" id="UP000030595"/>
    </source>
</evidence>
<dbReference type="GO" id="GO:0080120">
    <property type="term" value="P:CAAX-box protein maturation"/>
    <property type="evidence" value="ECO:0007669"/>
    <property type="project" value="UniProtKB-ARBA"/>
</dbReference>
<feature type="transmembrane region" description="Helical" evidence="1">
    <location>
        <begin position="135"/>
        <end position="155"/>
    </location>
</feature>